<evidence type="ECO:0000313" key="1">
    <source>
        <dbReference type="EMBL" id="KAF4704224.1"/>
    </source>
</evidence>
<evidence type="ECO:0000313" key="2">
    <source>
        <dbReference type="EMBL" id="KAF4712140.1"/>
    </source>
</evidence>
<evidence type="ECO:0000313" key="4">
    <source>
        <dbReference type="Proteomes" id="UP000574390"/>
    </source>
</evidence>
<dbReference type="EMBL" id="JABANM010031651">
    <property type="protein sequence ID" value="KAF4704224.1"/>
    <property type="molecule type" value="Genomic_DNA"/>
</dbReference>
<keyword evidence="3" id="KW-1185">Reference proteome</keyword>
<dbReference type="EMBL" id="JABANO010030283">
    <property type="protein sequence ID" value="KAF4712140.1"/>
    <property type="molecule type" value="Genomic_DNA"/>
</dbReference>
<comment type="caution">
    <text evidence="1">The sequence shown here is derived from an EMBL/GenBank/DDBJ whole genome shotgun (WGS) entry which is preliminary data.</text>
</comment>
<organism evidence="1 4">
    <name type="scientific">Perkinsus olseni</name>
    <name type="common">Perkinsus atlanticus</name>
    <dbReference type="NCBI Taxonomy" id="32597"/>
    <lineage>
        <taxon>Eukaryota</taxon>
        <taxon>Sar</taxon>
        <taxon>Alveolata</taxon>
        <taxon>Perkinsozoa</taxon>
        <taxon>Perkinsea</taxon>
        <taxon>Perkinsida</taxon>
        <taxon>Perkinsidae</taxon>
        <taxon>Perkinsus</taxon>
    </lineage>
</organism>
<name>A0A7J6Q6N6_PEROL</name>
<evidence type="ECO:0000313" key="3">
    <source>
        <dbReference type="Proteomes" id="UP000553632"/>
    </source>
</evidence>
<gene>
    <name evidence="1" type="ORF">FOZ62_016720</name>
    <name evidence="2" type="ORF">FOZ63_021794</name>
</gene>
<dbReference type="Proteomes" id="UP000553632">
    <property type="component" value="Unassembled WGS sequence"/>
</dbReference>
<sequence length="67" mass="7657">FNDYLNDLFGAWPGFACKMFSENYANKRLRQGEVTFGIYLTRGSRDEAIKLTALTATETADDPKFRL</sequence>
<accession>A0A7J6Q6N6</accession>
<reference evidence="3 4" key="1">
    <citation type="submission" date="2020-04" db="EMBL/GenBank/DDBJ databases">
        <title>Perkinsus olseni comparative genomics.</title>
        <authorList>
            <person name="Bogema D.R."/>
        </authorList>
    </citation>
    <scope>NUCLEOTIDE SEQUENCE [LARGE SCALE GENOMIC DNA]</scope>
    <source>
        <strain evidence="1">ATCC PRA-205</strain>
        <strain evidence="2 3">ATCC PRA-207</strain>
    </source>
</reference>
<dbReference type="AlphaFoldDB" id="A0A7J6Q6N6"/>
<proteinExistence type="predicted"/>
<feature type="non-terminal residue" evidence="1">
    <location>
        <position position="1"/>
    </location>
</feature>
<dbReference type="Proteomes" id="UP000574390">
    <property type="component" value="Unassembled WGS sequence"/>
</dbReference>
<protein>
    <submittedName>
        <fullName evidence="1">Uncharacterized protein</fullName>
    </submittedName>
</protein>